<dbReference type="GO" id="GO:0005634">
    <property type="term" value="C:nucleus"/>
    <property type="evidence" value="ECO:0007669"/>
    <property type="project" value="TreeGrafter"/>
</dbReference>
<dbReference type="Gene3D" id="3.30.470.160">
    <property type="entry name" value="Inositol polyphosphate kinase"/>
    <property type="match status" value="1"/>
</dbReference>
<evidence type="ECO:0000313" key="6">
    <source>
        <dbReference type="EMBL" id="KAF9330480.1"/>
    </source>
</evidence>
<protein>
    <recommendedName>
        <fullName evidence="4">Kinase</fullName>
        <ecNumber evidence="4">2.7.-.-</ecNumber>
    </recommendedName>
</protein>
<keyword evidence="7" id="KW-1185">Reference proteome</keyword>
<evidence type="ECO:0000256" key="1">
    <source>
        <dbReference type="ARBA" id="ARBA00007374"/>
    </source>
</evidence>
<dbReference type="PANTHER" id="PTHR12400">
    <property type="entry name" value="INOSITOL POLYPHOSPHATE KINASE"/>
    <property type="match status" value="1"/>
</dbReference>
<keyword evidence="2 4" id="KW-0808">Transferase</keyword>
<dbReference type="AlphaFoldDB" id="A0A9P5VLJ3"/>
<dbReference type="InterPro" id="IPR005522">
    <property type="entry name" value="IPK"/>
</dbReference>
<evidence type="ECO:0000256" key="3">
    <source>
        <dbReference type="ARBA" id="ARBA00022777"/>
    </source>
</evidence>
<keyword evidence="3 4" id="KW-0418">Kinase</keyword>
<dbReference type="Proteomes" id="UP000696485">
    <property type="component" value="Unassembled WGS sequence"/>
</dbReference>
<evidence type="ECO:0000256" key="2">
    <source>
        <dbReference type="ARBA" id="ARBA00022679"/>
    </source>
</evidence>
<dbReference type="GO" id="GO:0008440">
    <property type="term" value="F:inositol-1,4,5-trisphosphate 3-kinase activity"/>
    <property type="evidence" value="ECO:0007669"/>
    <property type="project" value="TreeGrafter"/>
</dbReference>
<dbReference type="GO" id="GO:0005737">
    <property type="term" value="C:cytoplasm"/>
    <property type="evidence" value="ECO:0007669"/>
    <property type="project" value="TreeGrafter"/>
</dbReference>
<reference evidence="6" key="1">
    <citation type="journal article" date="2020" name="Fungal Divers.">
        <title>Resolving the Mortierellaceae phylogeny through synthesis of multi-gene phylogenetics and phylogenomics.</title>
        <authorList>
            <person name="Vandepol N."/>
            <person name="Liber J."/>
            <person name="Desiro A."/>
            <person name="Na H."/>
            <person name="Kennedy M."/>
            <person name="Barry K."/>
            <person name="Grigoriev I.V."/>
            <person name="Miller A.N."/>
            <person name="O'Donnell K."/>
            <person name="Stajich J.E."/>
            <person name="Bonito G."/>
        </authorList>
    </citation>
    <scope>NUCLEOTIDE SEQUENCE</scope>
    <source>
        <strain evidence="6">NVP1</strain>
    </source>
</reference>
<sequence length="367" mass="40741">MKLNPLHNQVGGHDGVLSMGEDNEIIVKPSLPQELAFYEESVLHPELAAWMPAYYGSLTLTRDPAAIAAMTATNEDGAVNSEGAVAAAIKAFNGYPVGDFLPLNTFDQANPDKDPEVPLPVEKGEFDDECICLENVSHGFTKACVLDLKLGTQLFDDNASEEKKARLGAVSDNTTSGKLGIRLTGFHVYDGEKEEFVKYSKQHGKSLTEATILEGFRSFFAAKLGPQRMRLVVERFVNDLTDFLATIQEEELRMRSSSLLMMYEGDVEAFDKGVLEEQGNIAKVVERAQAHLERQDDDDEEDEDEDEDDEDFEDEEVKQKVTDMRLIDFAHSTWTPGMGPDEGVVLGVKSTLSLFEQLLVTDYPEDE</sequence>
<accession>A0A9P5VLJ3</accession>
<dbReference type="InterPro" id="IPR038286">
    <property type="entry name" value="IPK_sf"/>
</dbReference>
<comment type="similarity">
    <text evidence="1 4">Belongs to the inositol phosphokinase (IPK) family.</text>
</comment>
<dbReference type="GO" id="GO:0032958">
    <property type="term" value="P:inositol phosphate biosynthetic process"/>
    <property type="evidence" value="ECO:0007669"/>
    <property type="project" value="InterPro"/>
</dbReference>
<dbReference type="SUPFAM" id="SSF56104">
    <property type="entry name" value="SAICAR synthase-like"/>
    <property type="match status" value="1"/>
</dbReference>
<dbReference type="GO" id="GO:0046854">
    <property type="term" value="P:phosphatidylinositol phosphate biosynthetic process"/>
    <property type="evidence" value="ECO:0007669"/>
    <property type="project" value="TreeGrafter"/>
</dbReference>
<feature type="compositionally biased region" description="Acidic residues" evidence="5">
    <location>
        <begin position="295"/>
        <end position="316"/>
    </location>
</feature>
<evidence type="ECO:0000256" key="4">
    <source>
        <dbReference type="RuleBase" id="RU363090"/>
    </source>
</evidence>
<organism evidence="6 7">
    <name type="scientific">Podila minutissima</name>
    <dbReference type="NCBI Taxonomy" id="64525"/>
    <lineage>
        <taxon>Eukaryota</taxon>
        <taxon>Fungi</taxon>
        <taxon>Fungi incertae sedis</taxon>
        <taxon>Mucoromycota</taxon>
        <taxon>Mortierellomycotina</taxon>
        <taxon>Mortierellomycetes</taxon>
        <taxon>Mortierellales</taxon>
        <taxon>Mortierellaceae</taxon>
        <taxon>Podila</taxon>
    </lineage>
</organism>
<dbReference type="EC" id="2.7.-.-" evidence="4"/>
<comment type="caution">
    <text evidence="6">The sequence shown here is derived from an EMBL/GenBank/DDBJ whole genome shotgun (WGS) entry which is preliminary data.</text>
</comment>
<dbReference type="GO" id="GO:0000824">
    <property type="term" value="F:inositol-1,4,5,6-tetrakisphosphate 3-kinase activity"/>
    <property type="evidence" value="ECO:0007669"/>
    <property type="project" value="TreeGrafter"/>
</dbReference>
<gene>
    <name evidence="6" type="ORF">BG006_006560</name>
</gene>
<evidence type="ECO:0000313" key="7">
    <source>
        <dbReference type="Proteomes" id="UP000696485"/>
    </source>
</evidence>
<name>A0A9P5VLJ3_9FUNG</name>
<feature type="region of interest" description="Disordered" evidence="5">
    <location>
        <begin position="291"/>
        <end position="317"/>
    </location>
</feature>
<evidence type="ECO:0000256" key="5">
    <source>
        <dbReference type="SAM" id="MobiDB-lite"/>
    </source>
</evidence>
<dbReference type="PANTHER" id="PTHR12400:SF103">
    <property type="entry name" value="INOSITOL POLYPHOSPHATE MULTIKINASE"/>
    <property type="match status" value="1"/>
</dbReference>
<dbReference type="Pfam" id="PF03770">
    <property type="entry name" value="IPK"/>
    <property type="match status" value="1"/>
</dbReference>
<proteinExistence type="inferred from homology"/>
<dbReference type="EMBL" id="JAAAUY010000394">
    <property type="protein sequence ID" value="KAF9330480.1"/>
    <property type="molecule type" value="Genomic_DNA"/>
</dbReference>